<comment type="caution">
    <text evidence="1">The sequence shown here is derived from an EMBL/GenBank/DDBJ whole genome shotgun (WGS) entry which is preliminary data.</text>
</comment>
<dbReference type="InterPro" id="IPR010869">
    <property type="entry name" value="DUF1501"/>
</dbReference>
<dbReference type="EMBL" id="JBHRTI010000004">
    <property type="protein sequence ID" value="MFC3147744.1"/>
    <property type="molecule type" value="Genomic_DNA"/>
</dbReference>
<sequence>MERRDFLKGMGSVGIGAAGLGAWSDLVSQAHAATGEDYKAIVCLFMFGGNDSNNMVIPYDDARYAKYATDRRAIAIPKAQALPLTINGATDYALHPNMTGLQNLFNTGKAAIVANVGPLFEPITRAQWQAGQGRRPENLFSHSDQQLQWQTSSSMMATRSGWAGRIADMIAANNGANAGYTALSLSGNTPFLTGDRFQPYKVSASGNFGFDFYNPSGNDPLSKAITATLTRQSKHLFEQQWTRTVTRSIDNQRILTSALKNSTITTPFPNTGLATQLSMVAKLIAARGQLGLKRQAFFVSIGGFDTHGSDHYNSHGNSMGQVSAAITAFTNAMTELNLSENVTLFTASDFCRTYRPNGDNGTDHAWGANHFVVGGAVNGGQMYGKFADLTVNGPDDTDTGRWIPTTSVDQMSATIAKWFGVSAGNMGTVFPNIGRFASADMGFMKAI</sequence>
<protein>
    <submittedName>
        <fullName evidence="1">DUF1501 domain-containing protein</fullName>
    </submittedName>
</protein>
<dbReference type="InterPro" id="IPR006311">
    <property type="entry name" value="TAT_signal"/>
</dbReference>
<keyword evidence="2" id="KW-1185">Reference proteome</keyword>
<evidence type="ECO:0000313" key="1">
    <source>
        <dbReference type="EMBL" id="MFC3147744.1"/>
    </source>
</evidence>
<dbReference type="PROSITE" id="PS51318">
    <property type="entry name" value="TAT"/>
    <property type="match status" value="1"/>
</dbReference>
<organism evidence="1 2">
    <name type="scientific">Piscinibacterium candidicorallinum</name>
    <dbReference type="NCBI Taxonomy" id="1793872"/>
    <lineage>
        <taxon>Bacteria</taxon>
        <taxon>Pseudomonadati</taxon>
        <taxon>Pseudomonadota</taxon>
        <taxon>Betaproteobacteria</taxon>
        <taxon>Burkholderiales</taxon>
        <taxon>Piscinibacterium</taxon>
    </lineage>
</organism>
<accession>A0ABV7H5G9</accession>
<dbReference type="Proteomes" id="UP001595556">
    <property type="component" value="Unassembled WGS sequence"/>
</dbReference>
<name>A0ABV7H5G9_9BURK</name>
<reference evidence="2" key="1">
    <citation type="journal article" date="2019" name="Int. J. Syst. Evol. Microbiol.">
        <title>The Global Catalogue of Microorganisms (GCM) 10K type strain sequencing project: providing services to taxonomists for standard genome sequencing and annotation.</title>
        <authorList>
            <consortium name="The Broad Institute Genomics Platform"/>
            <consortium name="The Broad Institute Genome Sequencing Center for Infectious Disease"/>
            <person name="Wu L."/>
            <person name="Ma J."/>
        </authorList>
    </citation>
    <scope>NUCLEOTIDE SEQUENCE [LARGE SCALE GENOMIC DNA]</scope>
    <source>
        <strain evidence="2">KCTC 52168</strain>
    </source>
</reference>
<proteinExistence type="predicted"/>
<gene>
    <name evidence="1" type="ORF">ACFOEN_08830</name>
</gene>
<dbReference type="PANTHER" id="PTHR43737">
    <property type="entry name" value="BLL7424 PROTEIN"/>
    <property type="match status" value="1"/>
</dbReference>
<dbReference type="Pfam" id="PF07394">
    <property type="entry name" value="DUF1501"/>
    <property type="match status" value="1"/>
</dbReference>
<dbReference type="RefSeq" id="WP_377303086.1">
    <property type="nucleotide sequence ID" value="NZ_CP180191.1"/>
</dbReference>
<dbReference type="InterPro" id="IPR019546">
    <property type="entry name" value="TAT_signal_bac_arc"/>
</dbReference>
<evidence type="ECO:0000313" key="2">
    <source>
        <dbReference type="Proteomes" id="UP001595556"/>
    </source>
</evidence>
<dbReference type="NCBIfam" id="TIGR01409">
    <property type="entry name" value="TAT_signal_seq"/>
    <property type="match status" value="1"/>
</dbReference>
<dbReference type="PANTHER" id="PTHR43737:SF1">
    <property type="entry name" value="DUF1501 DOMAIN-CONTAINING PROTEIN"/>
    <property type="match status" value="1"/>
</dbReference>